<dbReference type="AlphaFoldDB" id="A0A544TA79"/>
<proteinExistence type="inferred from homology"/>
<dbReference type="PANTHER" id="PTHR32114">
    <property type="entry name" value="ABC TRANSPORTER ABCH.3"/>
    <property type="match status" value="1"/>
</dbReference>
<dbReference type="OrthoDB" id="1698838at2"/>
<evidence type="ECO:0000313" key="6">
    <source>
        <dbReference type="Proteomes" id="UP000317316"/>
    </source>
</evidence>
<dbReference type="Gene3D" id="3.40.50.300">
    <property type="entry name" value="P-loop containing nucleotide triphosphate hydrolases"/>
    <property type="match status" value="1"/>
</dbReference>
<feature type="coiled-coil region" evidence="4">
    <location>
        <begin position="222"/>
        <end position="322"/>
    </location>
</feature>
<dbReference type="RefSeq" id="WP_142538346.1">
    <property type="nucleotide sequence ID" value="NZ_BMIE01000003.1"/>
</dbReference>
<evidence type="ECO:0000256" key="1">
    <source>
        <dbReference type="ARBA" id="ARBA00006930"/>
    </source>
</evidence>
<feature type="coiled-coil region" evidence="4">
    <location>
        <begin position="426"/>
        <end position="453"/>
    </location>
</feature>
<evidence type="ECO:0000256" key="4">
    <source>
        <dbReference type="SAM" id="Coils"/>
    </source>
</evidence>
<dbReference type="Proteomes" id="UP000317316">
    <property type="component" value="Unassembled WGS sequence"/>
</dbReference>
<reference evidence="5 6" key="1">
    <citation type="submission" date="2019-05" db="EMBL/GenBank/DDBJ databases">
        <title>Psychrobacillus vulpis sp. nov., a new species isolated from feces of a red fox that inhabits in The Tablas de Daimiel Natural Park, Albacete, Spain.</title>
        <authorList>
            <person name="Rodriguez M."/>
            <person name="Reina J.C."/>
            <person name="Bejar V."/>
            <person name="Llamas I."/>
        </authorList>
    </citation>
    <scope>NUCLEOTIDE SEQUENCE [LARGE SCALE GENOMIC DNA]</scope>
    <source>
        <strain evidence="5 6">NEAU-3TGS17</strain>
    </source>
</reference>
<keyword evidence="6" id="KW-1185">Reference proteome</keyword>
<dbReference type="InterPro" id="IPR027417">
    <property type="entry name" value="P-loop_NTPase"/>
</dbReference>
<keyword evidence="4" id="KW-0175">Coiled coil</keyword>
<organism evidence="5 6">
    <name type="scientific">Psychrobacillus lasiicapitis</name>
    <dbReference type="NCBI Taxonomy" id="1636719"/>
    <lineage>
        <taxon>Bacteria</taxon>
        <taxon>Bacillati</taxon>
        <taxon>Bacillota</taxon>
        <taxon>Bacilli</taxon>
        <taxon>Bacillales</taxon>
        <taxon>Bacillaceae</taxon>
        <taxon>Psychrobacillus</taxon>
    </lineage>
</organism>
<dbReference type="GO" id="GO:0006302">
    <property type="term" value="P:double-strand break repair"/>
    <property type="evidence" value="ECO:0007669"/>
    <property type="project" value="InterPro"/>
</dbReference>
<comment type="caution">
    <text evidence="5">The sequence shown here is derived from an EMBL/GenBank/DDBJ whole genome shotgun (WGS) entry which is preliminary data.</text>
</comment>
<protein>
    <recommendedName>
        <fullName evidence="3">Nuclease SbcCD subunit C</fullName>
    </recommendedName>
</protein>
<evidence type="ECO:0000313" key="5">
    <source>
        <dbReference type="EMBL" id="TQR14363.1"/>
    </source>
</evidence>
<dbReference type="GO" id="GO:0016887">
    <property type="term" value="F:ATP hydrolysis activity"/>
    <property type="evidence" value="ECO:0007669"/>
    <property type="project" value="InterPro"/>
</dbReference>
<dbReference type="PANTHER" id="PTHR32114:SF2">
    <property type="entry name" value="ABC TRANSPORTER ABCH.3"/>
    <property type="match status" value="1"/>
</dbReference>
<feature type="coiled-coil region" evidence="4">
    <location>
        <begin position="477"/>
        <end position="535"/>
    </location>
</feature>
<name>A0A544TA79_9BACI</name>
<dbReference type="EMBL" id="VDGH01000004">
    <property type="protein sequence ID" value="TQR14363.1"/>
    <property type="molecule type" value="Genomic_DNA"/>
</dbReference>
<comment type="similarity">
    <text evidence="1">Belongs to the SMC family. SbcC subfamily.</text>
</comment>
<gene>
    <name evidence="5" type="ORF">FG382_07860</name>
</gene>
<dbReference type="SUPFAM" id="SSF52540">
    <property type="entry name" value="P-loop containing nucleoside triphosphate hydrolases"/>
    <property type="match status" value="2"/>
</dbReference>
<evidence type="ECO:0000256" key="3">
    <source>
        <dbReference type="ARBA" id="ARBA00013368"/>
    </source>
</evidence>
<evidence type="ECO:0000256" key="2">
    <source>
        <dbReference type="ARBA" id="ARBA00011322"/>
    </source>
</evidence>
<comment type="subunit">
    <text evidence="2">Heterodimer of SbcC and SbcD.</text>
</comment>
<accession>A0A544TA79</accession>
<sequence length="664" mass="76031">MKNVKLLSMTLENFKGVKNFSLTTNGESVRVFGDNATGKTSLFDAFLWLLFDKDSQNKKDFAIKSLDAAGDEAHNLNHTVEAVFEIDGTEVTLKKVYFEDWVQKRGAANKEFSGHKTKYYIDEVPKKKKEYVDTVAEIVEEEIFKLITSPTYFNEQIKWQDRRKLLIDICGDISDEDVFASDNQLKGLELILKGRSLEDHKKVIAERRKAINEDLRMIPVRIDEINKSIPEEAIDIENLREEFIHVETQIDENKALINNIQNGQALQSKELELKKVENDIETVKRTFESDTKDKLYQLQAKLQEEQGNLKILEMKVAEHNRATEYANSNIKLIEEDLVKLRSDWTEVDSSLFEHVDACVCPTCDQELPTDQVEAARQKALESFNAKKATNLSEIDSKGKALAQKKNQFHEEIKMITSKIEKTEGIRSEKTKQIEKLASEIDSLKSSLKDVSESPEYNKFMNLRQALEQETATIKNQSVKAVQDIKDANAQLEAKKRELNAEIAKYANIDNLKARITEYEDQEEMLTKEHQKLEHQLFLTEEFTRRKVDLLTEKINAKFKLARFKLFDNQINGGLQEVCETTYNGVPYSSLNNAMRINAGLDIIEALSNHFGIVAPIFVDNAEAVTKLNEIDAQIISLVVSEQDKQLRVESKDNDDSMVLNMEVV</sequence>